<proteinExistence type="predicted"/>
<dbReference type="RefSeq" id="WP_003610819.1">
    <property type="nucleotide sequence ID" value="NZ_ADVE02000001.1"/>
</dbReference>
<keyword evidence="1" id="KW-0812">Transmembrane</keyword>
<accession>A0A2D2CVC9</accession>
<gene>
    <name evidence="2" type="ORF">CQW49_01335</name>
</gene>
<evidence type="ECO:0000256" key="1">
    <source>
        <dbReference type="SAM" id="Phobius"/>
    </source>
</evidence>
<keyword evidence="1" id="KW-1133">Transmembrane helix</keyword>
<protein>
    <submittedName>
        <fullName evidence="2">DUF1640 domain-containing protein</fullName>
    </submittedName>
</protein>
<organism evidence="2 3">
    <name type="scientific">Methylosinus trichosporium (strain ATCC 35070 / NCIMB 11131 / UNIQEM 75 / OB3b)</name>
    <dbReference type="NCBI Taxonomy" id="595536"/>
    <lineage>
        <taxon>Bacteria</taxon>
        <taxon>Pseudomonadati</taxon>
        <taxon>Pseudomonadota</taxon>
        <taxon>Alphaproteobacteria</taxon>
        <taxon>Hyphomicrobiales</taxon>
        <taxon>Methylocystaceae</taxon>
        <taxon>Methylosinus</taxon>
    </lineage>
</organism>
<name>A0A2D2CVC9_METT3</name>
<reference evidence="3" key="1">
    <citation type="submission" date="2017-10" db="EMBL/GenBank/DDBJ databases">
        <title>Completed PacBio SMRT sequence of Methylosinus trichosporium OB3b reveals presence of a third large plasmid.</title>
        <authorList>
            <person name="Charles T.C."/>
            <person name="Lynch M.D.J."/>
            <person name="Heil J.R."/>
            <person name="Cheng J."/>
        </authorList>
    </citation>
    <scope>NUCLEOTIDE SEQUENCE [LARGE SCALE GENOMIC DNA]</scope>
    <source>
        <strain evidence="3">OB3b</strain>
    </source>
</reference>
<keyword evidence="3" id="KW-1185">Reference proteome</keyword>
<dbReference type="AlphaFoldDB" id="A0A2D2CVC9"/>
<feature type="transmembrane region" description="Helical" evidence="1">
    <location>
        <begin position="49"/>
        <end position="66"/>
    </location>
</feature>
<dbReference type="KEGG" id="mtw:CQW49_01335"/>
<dbReference type="STRING" id="595536.GCA_000178815_00678"/>
<sequence length="67" mass="7488">MSSSVPFDTLKFVETLEAGRQELTRKGDLRETELRLDAKIETAVRDLKIWLGSIMVVAVGVILTAIR</sequence>
<dbReference type="Proteomes" id="UP000230709">
    <property type="component" value="Chromosome"/>
</dbReference>
<keyword evidence="1" id="KW-0472">Membrane</keyword>
<evidence type="ECO:0000313" key="2">
    <source>
        <dbReference type="EMBL" id="ATQ66687.1"/>
    </source>
</evidence>
<dbReference type="EMBL" id="CP023737">
    <property type="protein sequence ID" value="ATQ66687.1"/>
    <property type="molecule type" value="Genomic_DNA"/>
</dbReference>
<evidence type="ECO:0000313" key="3">
    <source>
        <dbReference type="Proteomes" id="UP000230709"/>
    </source>
</evidence>